<keyword evidence="6" id="KW-0479">Metal-binding</keyword>
<dbReference type="InterPro" id="IPR027417">
    <property type="entry name" value="P-loop_NTPase"/>
</dbReference>
<keyword evidence="9" id="KW-0460">Magnesium</keyword>
<dbReference type="Pfam" id="PF02367">
    <property type="entry name" value="TsaE"/>
    <property type="match status" value="1"/>
</dbReference>
<comment type="similarity">
    <text evidence="2">Belongs to the TsaE family.</text>
</comment>
<dbReference type="NCBIfam" id="TIGR00150">
    <property type="entry name" value="T6A_YjeE"/>
    <property type="match status" value="1"/>
</dbReference>
<name>A0A2N0UZP6_9FIRM</name>
<dbReference type="Gene3D" id="3.40.50.300">
    <property type="entry name" value="P-loop containing nucleotide triphosphate hydrolases"/>
    <property type="match status" value="1"/>
</dbReference>
<keyword evidence="5" id="KW-0819">tRNA processing</keyword>
<dbReference type="PANTHER" id="PTHR33540">
    <property type="entry name" value="TRNA THREONYLCARBAMOYLADENOSINE BIOSYNTHESIS PROTEIN TSAE"/>
    <property type="match status" value="1"/>
</dbReference>
<gene>
    <name evidence="11" type="ORF">RBATCC27255_00363</name>
</gene>
<proteinExistence type="inferred from homology"/>
<reference evidence="11" key="1">
    <citation type="journal article" date="2018" name="Environ. Microbiol.">
        <title>Sporulation capability and amylosome conservation among diverse human colonic and rumen isolates of the keystone starch-degrader Ruminococcus bromii.</title>
        <authorList>
            <person name="Mukhopadhya I."/>
            <person name="Morais S."/>
            <person name="Laverde-Gomez J."/>
            <person name="Sheridan P.O."/>
            <person name="Walker A.W."/>
            <person name="Kelly W."/>
            <person name="Klieve A.V."/>
            <person name="Ouwerkerk D."/>
            <person name="Duncan S.H."/>
            <person name="Louis P."/>
            <person name="Koropatkin N."/>
            <person name="Cockburn D."/>
            <person name="Kibler R."/>
            <person name="Cooper P.J."/>
            <person name="Sandoval C."/>
            <person name="Crost E."/>
            <person name="Juge N."/>
            <person name="Bayer E.A."/>
            <person name="Flint H.J."/>
        </authorList>
    </citation>
    <scope>NUCLEOTIDE SEQUENCE [LARGE SCALE GENOMIC DNA]</scope>
    <source>
        <strain evidence="11">ATCC 27255</strain>
    </source>
</reference>
<dbReference type="GO" id="GO:0002949">
    <property type="term" value="P:tRNA threonylcarbamoyladenosine modification"/>
    <property type="evidence" value="ECO:0007669"/>
    <property type="project" value="InterPro"/>
</dbReference>
<dbReference type="PANTHER" id="PTHR33540:SF2">
    <property type="entry name" value="TRNA THREONYLCARBAMOYLADENOSINE BIOSYNTHESIS PROTEIN TSAE"/>
    <property type="match status" value="1"/>
</dbReference>
<organism evidence="11 12">
    <name type="scientific">Ruminococcus bromii</name>
    <dbReference type="NCBI Taxonomy" id="40518"/>
    <lineage>
        <taxon>Bacteria</taxon>
        <taxon>Bacillati</taxon>
        <taxon>Bacillota</taxon>
        <taxon>Clostridia</taxon>
        <taxon>Eubacteriales</taxon>
        <taxon>Oscillospiraceae</taxon>
        <taxon>Ruminococcus</taxon>
    </lineage>
</organism>
<evidence type="ECO:0000256" key="4">
    <source>
        <dbReference type="ARBA" id="ARBA00022490"/>
    </source>
</evidence>
<dbReference type="InterPro" id="IPR003442">
    <property type="entry name" value="T6A_TsaE"/>
</dbReference>
<evidence type="ECO:0000256" key="2">
    <source>
        <dbReference type="ARBA" id="ARBA00007599"/>
    </source>
</evidence>
<evidence type="ECO:0000256" key="1">
    <source>
        <dbReference type="ARBA" id="ARBA00004496"/>
    </source>
</evidence>
<dbReference type="GO" id="GO:0005524">
    <property type="term" value="F:ATP binding"/>
    <property type="evidence" value="ECO:0007669"/>
    <property type="project" value="UniProtKB-KW"/>
</dbReference>
<evidence type="ECO:0000256" key="10">
    <source>
        <dbReference type="ARBA" id="ARBA00032441"/>
    </source>
</evidence>
<evidence type="ECO:0000256" key="5">
    <source>
        <dbReference type="ARBA" id="ARBA00022694"/>
    </source>
</evidence>
<sequence length="140" mass="15600">MIKLISHSADETEQIGEKIAKQLHGTEVIALFGGLGMGKTAFTRGLARALGVDDGVSSPTFALVNEYSGKYNIYHFDMYRVNSWDDLYSTGFFDYIDNGILVIEWSENIEGALPENAIRITIEKGESDDERIFEIEGVEI</sequence>
<keyword evidence="8" id="KW-0067">ATP-binding</keyword>
<protein>
    <recommendedName>
        <fullName evidence="3">tRNA threonylcarbamoyladenosine biosynthesis protein TsaE</fullName>
    </recommendedName>
    <alternativeName>
        <fullName evidence="10">t(6)A37 threonylcarbamoyladenosine biosynthesis protein TsaE</fullName>
    </alternativeName>
</protein>
<dbReference type="GO" id="GO:0005737">
    <property type="term" value="C:cytoplasm"/>
    <property type="evidence" value="ECO:0007669"/>
    <property type="project" value="UniProtKB-SubCell"/>
</dbReference>
<evidence type="ECO:0000313" key="11">
    <source>
        <dbReference type="EMBL" id="PKD32415.1"/>
    </source>
</evidence>
<dbReference type="EMBL" id="NNSR01000026">
    <property type="protein sequence ID" value="PKD32415.1"/>
    <property type="molecule type" value="Genomic_DNA"/>
</dbReference>
<dbReference type="AlphaFoldDB" id="A0A2N0UZP6"/>
<evidence type="ECO:0000313" key="12">
    <source>
        <dbReference type="Proteomes" id="UP000233425"/>
    </source>
</evidence>
<evidence type="ECO:0000256" key="6">
    <source>
        <dbReference type="ARBA" id="ARBA00022723"/>
    </source>
</evidence>
<dbReference type="SUPFAM" id="SSF52540">
    <property type="entry name" value="P-loop containing nucleoside triphosphate hydrolases"/>
    <property type="match status" value="1"/>
</dbReference>
<evidence type="ECO:0000256" key="9">
    <source>
        <dbReference type="ARBA" id="ARBA00022842"/>
    </source>
</evidence>
<accession>A0A2N0UZP6</accession>
<evidence type="ECO:0000256" key="7">
    <source>
        <dbReference type="ARBA" id="ARBA00022741"/>
    </source>
</evidence>
<dbReference type="RefSeq" id="WP_187128348.1">
    <property type="nucleotide sequence ID" value="NZ_CABMMZ010000026.1"/>
</dbReference>
<comment type="subcellular location">
    <subcellularLocation>
        <location evidence="1">Cytoplasm</location>
    </subcellularLocation>
</comment>
<evidence type="ECO:0000256" key="8">
    <source>
        <dbReference type="ARBA" id="ARBA00022840"/>
    </source>
</evidence>
<dbReference type="Proteomes" id="UP000233425">
    <property type="component" value="Unassembled WGS sequence"/>
</dbReference>
<evidence type="ECO:0000256" key="3">
    <source>
        <dbReference type="ARBA" id="ARBA00019010"/>
    </source>
</evidence>
<comment type="caution">
    <text evidence="11">The sequence shown here is derived from an EMBL/GenBank/DDBJ whole genome shotgun (WGS) entry which is preliminary data.</text>
</comment>
<keyword evidence="4" id="KW-0963">Cytoplasm</keyword>
<keyword evidence="7" id="KW-0547">Nucleotide-binding</keyword>
<keyword evidence="12" id="KW-1185">Reference proteome</keyword>
<dbReference type="GO" id="GO:0046872">
    <property type="term" value="F:metal ion binding"/>
    <property type="evidence" value="ECO:0007669"/>
    <property type="project" value="UniProtKB-KW"/>
</dbReference>